<comment type="caution">
    <text evidence="9">The sequence shown here is derived from an EMBL/GenBank/DDBJ whole genome shotgun (WGS) entry which is preliminary data.</text>
</comment>
<evidence type="ECO:0000256" key="2">
    <source>
        <dbReference type="ARBA" id="ARBA00022448"/>
    </source>
</evidence>
<dbReference type="Pfam" id="PF19300">
    <property type="entry name" value="BPD_transp_1_N"/>
    <property type="match status" value="1"/>
</dbReference>
<dbReference type="Gene3D" id="1.10.3720.10">
    <property type="entry name" value="MetI-like"/>
    <property type="match status" value="1"/>
</dbReference>
<evidence type="ECO:0000256" key="6">
    <source>
        <dbReference type="ARBA" id="ARBA00023136"/>
    </source>
</evidence>
<evidence type="ECO:0000259" key="8">
    <source>
        <dbReference type="PROSITE" id="PS50928"/>
    </source>
</evidence>
<evidence type="ECO:0000256" key="4">
    <source>
        <dbReference type="ARBA" id="ARBA00022692"/>
    </source>
</evidence>
<dbReference type="RefSeq" id="WP_137685278.1">
    <property type="nucleotide sequence ID" value="NZ_BIXZ01000011.1"/>
</dbReference>
<keyword evidence="6 7" id="KW-0472">Membrane</keyword>
<dbReference type="GO" id="GO:0055085">
    <property type="term" value="P:transmembrane transport"/>
    <property type="evidence" value="ECO:0007669"/>
    <property type="project" value="InterPro"/>
</dbReference>
<evidence type="ECO:0000313" key="9">
    <source>
        <dbReference type="EMBL" id="GCF15863.1"/>
    </source>
</evidence>
<dbReference type="Pfam" id="PF00528">
    <property type="entry name" value="BPD_transp_1"/>
    <property type="match status" value="1"/>
</dbReference>
<keyword evidence="5 7" id="KW-1133">Transmembrane helix</keyword>
<dbReference type="GO" id="GO:0005886">
    <property type="term" value="C:plasma membrane"/>
    <property type="evidence" value="ECO:0007669"/>
    <property type="project" value="UniProtKB-SubCell"/>
</dbReference>
<keyword evidence="10" id="KW-1185">Reference proteome</keyword>
<evidence type="ECO:0000256" key="7">
    <source>
        <dbReference type="RuleBase" id="RU363032"/>
    </source>
</evidence>
<dbReference type="Proteomes" id="UP000304382">
    <property type="component" value="Unassembled WGS sequence"/>
</dbReference>
<keyword evidence="2 7" id="KW-0813">Transport</keyword>
<sequence length="339" mass="37026">MSGNYFVKRVGQAVLTFFATVTLTFVLYQMMPGGPAEALRNVILQQQMGSGNTIDPARIEQLVAQYTNLESDAPIYVQYYQYMSSVFLEQDLGESLYENTAVTTLLADRIPWSMLISVYAMVIGYTGSIVLGAVMAFKEKSRFDSVSSVVVIGLNSTPYYVAGILFIFFFSIRNEFFPTGGRVGLGVEAGFNVAFMQSIAHHAALPILSMSVLGLGAALTMRGNSVRVLGEDYLRVAELRGLRNSRIATQYVGRNAVLPMYTQFMIGIAGVLSSSVIVEQIFSYPGVGMLVYEAIQVRNYPVLMGSLIVFTLVTVVAILIADLTYGFIDPRISAGGDNE</sequence>
<dbReference type="EMBL" id="BIXZ01000011">
    <property type="protein sequence ID" value="GCF15863.1"/>
    <property type="molecule type" value="Genomic_DNA"/>
</dbReference>
<dbReference type="SUPFAM" id="SSF161098">
    <property type="entry name" value="MetI-like"/>
    <property type="match status" value="1"/>
</dbReference>
<comment type="similarity">
    <text evidence="7">Belongs to the binding-protein-dependent transport system permease family.</text>
</comment>
<name>A0A4C2ETD9_9EURY</name>
<dbReference type="PANTHER" id="PTHR43376">
    <property type="entry name" value="OLIGOPEPTIDE TRANSPORT SYSTEM PERMEASE PROTEIN"/>
    <property type="match status" value="1"/>
</dbReference>
<dbReference type="AlphaFoldDB" id="A0A4C2ETD9"/>
<feature type="domain" description="ABC transmembrane type-1" evidence="8">
    <location>
        <begin position="110"/>
        <end position="321"/>
    </location>
</feature>
<protein>
    <submittedName>
        <fullName evidence="9">ABC transporter permease</fullName>
    </submittedName>
</protein>
<evidence type="ECO:0000256" key="5">
    <source>
        <dbReference type="ARBA" id="ARBA00022989"/>
    </source>
</evidence>
<comment type="subcellular location">
    <subcellularLocation>
        <location evidence="1 7">Cell membrane</location>
        <topology evidence="1 7">Multi-pass membrane protein</topology>
    </subcellularLocation>
</comment>
<keyword evidence="4 7" id="KW-0812">Transmembrane</keyword>
<feature type="transmembrane region" description="Helical" evidence="7">
    <location>
        <begin position="112"/>
        <end position="137"/>
    </location>
</feature>
<gene>
    <name evidence="9" type="ORF">Harman_37980</name>
</gene>
<dbReference type="InterPro" id="IPR045621">
    <property type="entry name" value="BPD_transp_1_N"/>
</dbReference>
<accession>A0A4C2ETD9</accession>
<reference evidence="9 10" key="1">
    <citation type="submission" date="2019-02" db="EMBL/GenBank/DDBJ databases">
        <title>Haloarcula mannanilyticum sp. nov., a mannan degrading haloarchaeon isolated from commercial salt.</title>
        <authorList>
            <person name="Enomoto S."/>
            <person name="Shimane Y."/>
            <person name="Kamekura M."/>
            <person name="Ito T."/>
            <person name="Moriya O."/>
            <person name="Ihara K."/>
            <person name="Takahashi-Ando N."/>
            <person name="Fukushima Y."/>
            <person name="Yoshida Y."/>
            <person name="Usama R."/>
            <person name="Takai K."/>
            <person name="Minegishi H."/>
        </authorList>
    </citation>
    <scope>NUCLEOTIDE SEQUENCE [LARGE SCALE GENOMIC DNA]</scope>
    <source>
        <strain evidence="9 10">MD130-1</strain>
    </source>
</reference>
<feature type="transmembrane region" description="Helical" evidence="7">
    <location>
        <begin position="302"/>
        <end position="321"/>
    </location>
</feature>
<dbReference type="PANTHER" id="PTHR43376:SF1">
    <property type="entry name" value="OLIGOPEPTIDE TRANSPORT SYSTEM PERMEASE PROTEIN"/>
    <property type="match status" value="1"/>
</dbReference>
<dbReference type="PROSITE" id="PS50928">
    <property type="entry name" value="ABC_TM1"/>
    <property type="match status" value="1"/>
</dbReference>
<evidence type="ECO:0000256" key="1">
    <source>
        <dbReference type="ARBA" id="ARBA00004651"/>
    </source>
</evidence>
<feature type="transmembrane region" description="Helical" evidence="7">
    <location>
        <begin position="12"/>
        <end position="31"/>
    </location>
</feature>
<feature type="transmembrane region" description="Helical" evidence="7">
    <location>
        <begin position="199"/>
        <end position="219"/>
    </location>
</feature>
<organism evidence="9 10">
    <name type="scientific">Haloarcula mannanilytica</name>
    <dbReference type="NCBI Taxonomy" id="2509225"/>
    <lineage>
        <taxon>Archaea</taxon>
        <taxon>Methanobacteriati</taxon>
        <taxon>Methanobacteriota</taxon>
        <taxon>Stenosarchaea group</taxon>
        <taxon>Halobacteria</taxon>
        <taxon>Halobacteriales</taxon>
        <taxon>Haloarculaceae</taxon>
        <taxon>Haloarcula</taxon>
    </lineage>
</organism>
<feature type="transmembrane region" description="Helical" evidence="7">
    <location>
        <begin position="149"/>
        <end position="172"/>
    </location>
</feature>
<proteinExistence type="inferred from homology"/>
<feature type="transmembrane region" description="Helical" evidence="7">
    <location>
        <begin position="264"/>
        <end position="282"/>
    </location>
</feature>
<dbReference type="OrthoDB" id="44105at2157"/>
<keyword evidence="3" id="KW-1003">Cell membrane</keyword>
<evidence type="ECO:0000313" key="10">
    <source>
        <dbReference type="Proteomes" id="UP000304382"/>
    </source>
</evidence>
<evidence type="ECO:0000256" key="3">
    <source>
        <dbReference type="ARBA" id="ARBA00022475"/>
    </source>
</evidence>
<dbReference type="InterPro" id="IPR000515">
    <property type="entry name" value="MetI-like"/>
</dbReference>
<dbReference type="InterPro" id="IPR035906">
    <property type="entry name" value="MetI-like_sf"/>
</dbReference>